<feature type="compositionally biased region" description="Basic and acidic residues" evidence="1">
    <location>
        <begin position="75"/>
        <end position="84"/>
    </location>
</feature>
<organism evidence="2">
    <name type="scientific">Siphoviridae sp. ctr0N4</name>
    <dbReference type="NCBI Taxonomy" id="2826473"/>
    <lineage>
        <taxon>Viruses</taxon>
        <taxon>Duplodnaviria</taxon>
        <taxon>Heunggongvirae</taxon>
        <taxon>Uroviricota</taxon>
        <taxon>Caudoviricetes</taxon>
    </lineage>
</organism>
<reference evidence="2" key="1">
    <citation type="journal article" date="2021" name="Proc. Natl. Acad. Sci. U.S.A.">
        <title>A Catalog of Tens of Thousands of Viruses from Human Metagenomes Reveals Hidden Associations with Chronic Diseases.</title>
        <authorList>
            <person name="Tisza M.J."/>
            <person name="Buck C.B."/>
        </authorList>
    </citation>
    <scope>NUCLEOTIDE SEQUENCE</scope>
    <source>
        <strain evidence="2">Ctr0N4</strain>
    </source>
</reference>
<dbReference type="InterPro" id="IPR025580">
    <property type="entry name" value="Gp46"/>
</dbReference>
<evidence type="ECO:0000256" key="1">
    <source>
        <dbReference type="SAM" id="MobiDB-lite"/>
    </source>
</evidence>
<dbReference type="Pfam" id="PF14265">
    <property type="entry name" value="DUF4355"/>
    <property type="match status" value="1"/>
</dbReference>
<dbReference type="EMBL" id="BK014786">
    <property type="protein sequence ID" value="DAD75611.1"/>
    <property type="molecule type" value="Genomic_DNA"/>
</dbReference>
<protein>
    <submittedName>
        <fullName evidence="2">Major head protein</fullName>
    </submittedName>
</protein>
<accession>A0A8S5M0K7</accession>
<sequence>MKKTKLDELLKSGAVTEEEYKELLPTCEDDTGEPDGGEPNPEDPLAGLDEKTRAAVEKMLQSERDRAANRVGNAKKKELEDSKRQYEELKAALEELKKAKLTEDERKELERKEAADKLAAQQQEFAEMKNRYLAAQELKAAGLDIADDIVSLVLGADEDDTKARVKSFADLIDKLVADKVKARFQNGGGEPRKGGSAVDAKGNPWAKGNINYSKQMEILATDPERAKALMAAADAT</sequence>
<feature type="region of interest" description="Disordered" evidence="1">
    <location>
        <begin position="25"/>
        <end position="49"/>
    </location>
</feature>
<feature type="region of interest" description="Disordered" evidence="1">
    <location>
        <begin position="184"/>
        <end position="207"/>
    </location>
</feature>
<name>A0A8S5M0K7_9CAUD</name>
<evidence type="ECO:0000313" key="2">
    <source>
        <dbReference type="EMBL" id="DAD75611.1"/>
    </source>
</evidence>
<proteinExistence type="predicted"/>
<feature type="compositionally biased region" description="Acidic residues" evidence="1">
    <location>
        <begin position="27"/>
        <end position="36"/>
    </location>
</feature>
<feature type="region of interest" description="Disordered" evidence="1">
    <location>
        <begin position="62"/>
        <end position="84"/>
    </location>
</feature>